<dbReference type="RefSeq" id="WP_013624268.1">
    <property type="nucleotide sequence ID" value="NC_015172.1"/>
</dbReference>
<dbReference type="InterPro" id="IPR029060">
    <property type="entry name" value="PIN-like_dom_sf"/>
</dbReference>
<dbReference type="Proteomes" id="UP000007488">
    <property type="component" value="Chromosome"/>
</dbReference>
<dbReference type="SUPFAM" id="SSF88723">
    <property type="entry name" value="PIN domain-like"/>
    <property type="match status" value="1"/>
</dbReference>
<dbReference type="KEGG" id="sgy:Sgly_1072"/>
<protein>
    <submittedName>
        <fullName evidence="2">PilT protein domain protein</fullName>
    </submittedName>
</protein>
<evidence type="ECO:0000313" key="3">
    <source>
        <dbReference type="Proteomes" id="UP000007488"/>
    </source>
</evidence>
<dbReference type="InterPro" id="IPR002716">
    <property type="entry name" value="PIN_dom"/>
</dbReference>
<dbReference type="Gene3D" id="3.40.50.1010">
    <property type="entry name" value="5'-nuclease"/>
    <property type="match status" value="1"/>
</dbReference>
<dbReference type="eggNOG" id="COG1848">
    <property type="taxonomic scope" value="Bacteria"/>
</dbReference>
<gene>
    <name evidence="2" type="ordered locus">Sgly_1072</name>
</gene>
<evidence type="ECO:0000313" key="2">
    <source>
        <dbReference type="EMBL" id="ADY55398.1"/>
    </source>
</evidence>
<accession>F0STV8</accession>
<organism evidence="2 3">
    <name type="scientific">Syntrophobotulus glycolicus (strain DSM 8271 / FlGlyR)</name>
    <dbReference type="NCBI Taxonomy" id="645991"/>
    <lineage>
        <taxon>Bacteria</taxon>
        <taxon>Bacillati</taxon>
        <taxon>Bacillota</taxon>
        <taxon>Clostridia</taxon>
        <taxon>Eubacteriales</taxon>
        <taxon>Desulfitobacteriaceae</taxon>
        <taxon>Syntrophobotulus</taxon>
    </lineage>
</organism>
<evidence type="ECO:0000259" key="1">
    <source>
        <dbReference type="Pfam" id="PF01850"/>
    </source>
</evidence>
<dbReference type="OrthoDB" id="1806785at2"/>
<dbReference type="EMBL" id="CP002547">
    <property type="protein sequence ID" value="ADY55398.1"/>
    <property type="molecule type" value="Genomic_DNA"/>
</dbReference>
<dbReference type="CDD" id="cd18689">
    <property type="entry name" value="PIN_VapC-like"/>
    <property type="match status" value="1"/>
</dbReference>
<sequence>MSAVYVLDACALLAIINNEQGADRVEGILREALEGNTVVYMNKINLYEVYYGIYRVDGQTNADKVYQIIQKQPIDIIDVFSDDVFREAARLKAKYKISLADSIALGEASMRNASLLSSDHHEFDIVEQQESIKFDWIR</sequence>
<dbReference type="HOGENOM" id="CLU_135601_1_2_9"/>
<dbReference type="Pfam" id="PF01850">
    <property type="entry name" value="PIN"/>
    <property type="match status" value="1"/>
</dbReference>
<proteinExistence type="predicted"/>
<reference evidence="2 3" key="1">
    <citation type="journal article" date="2011" name="Stand. Genomic Sci.">
        <title>Complete genome sequence of Syntrophobotulus glycolicus type strain (FlGlyR).</title>
        <authorList>
            <person name="Han C."/>
            <person name="Mwirichia R."/>
            <person name="Chertkov O."/>
            <person name="Held B."/>
            <person name="Lapidus A."/>
            <person name="Nolan M."/>
            <person name="Lucas S."/>
            <person name="Hammon N."/>
            <person name="Deshpande S."/>
            <person name="Cheng J.F."/>
            <person name="Tapia R."/>
            <person name="Goodwin L."/>
            <person name="Pitluck S."/>
            <person name="Huntemann M."/>
            <person name="Liolios K."/>
            <person name="Ivanova N."/>
            <person name="Pagani I."/>
            <person name="Mavromatis K."/>
            <person name="Ovchinikova G."/>
            <person name="Pati A."/>
            <person name="Chen A."/>
            <person name="Palaniappan K."/>
            <person name="Land M."/>
            <person name="Hauser L."/>
            <person name="Brambilla E.M."/>
            <person name="Rohde M."/>
            <person name="Spring S."/>
            <person name="Sikorski J."/>
            <person name="Goker M."/>
            <person name="Woyke T."/>
            <person name="Bristow J."/>
            <person name="Eisen J.A."/>
            <person name="Markowitz V."/>
            <person name="Hugenholtz P."/>
            <person name="Kyrpides N.C."/>
            <person name="Klenk H.P."/>
            <person name="Detter J.C."/>
        </authorList>
    </citation>
    <scope>NUCLEOTIDE SEQUENCE [LARGE SCALE GENOMIC DNA]</scope>
    <source>
        <strain evidence="3">DSM 8271 / FlGlyR</strain>
    </source>
</reference>
<name>F0STV8_SYNGF</name>
<dbReference type="AlphaFoldDB" id="F0STV8"/>
<feature type="domain" description="PIN" evidence="1">
    <location>
        <begin position="5"/>
        <end position="123"/>
    </location>
</feature>
<keyword evidence="3" id="KW-1185">Reference proteome</keyword>
<reference evidence="3" key="2">
    <citation type="submission" date="2011-02" db="EMBL/GenBank/DDBJ databases">
        <title>The complete genome of Syntrophobotulus glycolicus DSM 8271.</title>
        <authorList>
            <person name="Lucas S."/>
            <person name="Copeland A."/>
            <person name="Lapidus A."/>
            <person name="Bruce D."/>
            <person name="Goodwin L."/>
            <person name="Pitluck S."/>
            <person name="Kyrpides N."/>
            <person name="Mavromatis K."/>
            <person name="Pagani I."/>
            <person name="Ivanova N."/>
            <person name="Mikhailova N."/>
            <person name="Chertkov O."/>
            <person name="Held B."/>
            <person name="Detter J.C."/>
            <person name="Tapia R."/>
            <person name="Han C."/>
            <person name="Land M."/>
            <person name="Hauser L."/>
            <person name="Markowitz V."/>
            <person name="Cheng J.-F."/>
            <person name="Hugenholtz P."/>
            <person name="Woyke T."/>
            <person name="Wu D."/>
            <person name="Spring S."/>
            <person name="Schroeder M."/>
            <person name="Brambilla E."/>
            <person name="Klenk H.-P."/>
            <person name="Eisen J.A."/>
        </authorList>
    </citation>
    <scope>NUCLEOTIDE SEQUENCE [LARGE SCALE GENOMIC DNA]</scope>
    <source>
        <strain evidence="3">DSM 8271 / FlGlyR</strain>
    </source>
</reference>